<feature type="region of interest" description="Disordered" evidence="1">
    <location>
        <begin position="1"/>
        <end position="21"/>
    </location>
</feature>
<dbReference type="Proteomes" id="UP000289340">
    <property type="component" value="Chromosome 15"/>
</dbReference>
<comment type="caution">
    <text evidence="2">The sequence shown here is derived from an EMBL/GenBank/DDBJ whole genome shotgun (WGS) entry which is preliminary data.</text>
</comment>
<name>A0A445GX51_GLYSO</name>
<feature type="compositionally biased region" description="Polar residues" evidence="1">
    <location>
        <begin position="10"/>
        <end position="21"/>
    </location>
</feature>
<reference evidence="2 3" key="1">
    <citation type="submission" date="2018-09" db="EMBL/GenBank/DDBJ databases">
        <title>A high-quality reference genome of wild soybean provides a powerful tool to mine soybean genomes.</title>
        <authorList>
            <person name="Xie M."/>
            <person name="Chung C.Y.L."/>
            <person name="Li M.-W."/>
            <person name="Wong F.-L."/>
            <person name="Chan T.-F."/>
            <person name="Lam H.-M."/>
        </authorList>
    </citation>
    <scope>NUCLEOTIDE SEQUENCE [LARGE SCALE GENOMIC DNA]</scope>
    <source>
        <strain evidence="3">cv. W05</strain>
        <tissue evidence="2">Hypocotyl of etiolated seedlings</tissue>
    </source>
</reference>
<evidence type="ECO:0000313" key="2">
    <source>
        <dbReference type="EMBL" id="RZB65833.1"/>
    </source>
</evidence>
<protein>
    <submittedName>
        <fullName evidence="2">Putative glutathione S-transferase</fullName>
    </submittedName>
</protein>
<dbReference type="SUPFAM" id="SSF47616">
    <property type="entry name" value="GST C-terminal domain-like"/>
    <property type="match status" value="1"/>
</dbReference>
<evidence type="ECO:0000256" key="1">
    <source>
        <dbReference type="SAM" id="MobiDB-lite"/>
    </source>
</evidence>
<accession>A0A445GX51</accession>
<sequence>MAMIVAASVTRDSGGSKTLSQRGIHDLGKKIWTSKGEEKEAAKKEFIEALKLLEEQQGDKTYFRGDNIGTHYLFIKHHVFIFSNPPSVNTQYEFNKLIIILL</sequence>
<dbReference type="InterPro" id="IPR036282">
    <property type="entry name" value="Glutathione-S-Trfase_C_sf"/>
</dbReference>
<organism evidence="2 3">
    <name type="scientific">Glycine soja</name>
    <name type="common">Wild soybean</name>
    <dbReference type="NCBI Taxonomy" id="3848"/>
    <lineage>
        <taxon>Eukaryota</taxon>
        <taxon>Viridiplantae</taxon>
        <taxon>Streptophyta</taxon>
        <taxon>Embryophyta</taxon>
        <taxon>Tracheophyta</taxon>
        <taxon>Spermatophyta</taxon>
        <taxon>Magnoliopsida</taxon>
        <taxon>eudicotyledons</taxon>
        <taxon>Gunneridae</taxon>
        <taxon>Pentapetalae</taxon>
        <taxon>rosids</taxon>
        <taxon>fabids</taxon>
        <taxon>Fabales</taxon>
        <taxon>Fabaceae</taxon>
        <taxon>Papilionoideae</taxon>
        <taxon>50 kb inversion clade</taxon>
        <taxon>NPAAA clade</taxon>
        <taxon>indigoferoid/millettioid clade</taxon>
        <taxon>Phaseoleae</taxon>
        <taxon>Glycine</taxon>
        <taxon>Glycine subgen. Soja</taxon>
    </lineage>
</organism>
<dbReference type="EMBL" id="QZWG01000015">
    <property type="protein sequence ID" value="RZB65833.1"/>
    <property type="molecule type" value="Genomic_DNA"/>
</dbReference>
<dbReference type="Gene3D" id="1.20.1050.10">
    <property type="match status" value="1"/>
</dbReference>
<dbReference type="GO" id="GO:0016740">
    <property type="term" value="F:transferase activity"/>
    <property type="evidence" value="ECO:0007669"/>
    <property type="project" value="UniProtKB-KW"/>
</dbReference>
<proteinExistence type="predicted"/>
<keyword evidence="2" id="KW-0808">Transferase</keyword>
<dbReference type="AlphaFoldDB" id="A0A445GX51"/>
<gene>
    <name evidence="2" type="ORF">D0Y65_041759</name>
</gene>
<keyword evidence="3" id="KW-1185">Reference proteome</keyword>
<evidence type="ECO:0000313" key="3">
    <source>
        <dbReference type="Proteomes" id="UP000289340"/>
    </source>
</evidence>